<organism evidence="1 2">
    <name type="scientific">Armillaria gallica</name>
    <name type="common">Bulbous honey fungus</name>
    <name type="synonym">Armillaria bulbosa</name>
    <dbReference type="NCBI Taxonomy" id="47427"/>
    <lineage>
        <taxon>Eukaryota</taxon>
        <taxon>Fungi</taxon>
        <taxon>Dikarya</taxon>
        <taxon>Basidiomycota</taxon>
        <taxon>Agaricomycotina</taxon>
        <taxon>Agaricomycetes</taxon>
        <taxon>Agaricomycetidae</taxon>
        <taxon>Agaricales</taxon>
        <taxon>Marasmiineae</taxon>
        <taxon>Physalacriaceae</taxon>
        <taxon>Armillaria</taxon>
    </lineage>
</organism>
<proteinExistence type="predicted"/>
<sequence length="171" mass="19086">MTLSPGLPVPLPASSISEQIHGKARQKRSIVISLTCPISVVSKLCSNTFNVYPSRSFGWVWEKTSYRNASPHHHSGKTRMRIYISMKNRVFWGPTQHTSYTRRPNCATSVSLDTCLPLKSRSHIVRQYAVVSVISVTPRTFLRRSLDPGIQGISISACGWLLRGDPARYSG</sequence>
<evidence type="ECO:0000313" key="2">
    <source>
        <dbReference type="Proteomes" id="UP000217790"/>
    </source>
</evidence>
<keyword evidence="2" id="KW-1185">Reference proteome</keyword>
<name>A0A2H3E617_ARMGA</name>
<dbReference type="Proteomes" id="UP000217790">
    <property type="component" value="Unassembled WGS sequence"/>
</dbReference>
<protein>
    <submittedName>
        <fullName evidence="1">Uncharacterized protein</fullName>
    </submittedName>
</protein>
<dbReference type="InParanoid" id="A0A2H3E617"/>
<reference evidence="2" key="1">
    <citation type="journal article" date="2017" name="Nat. Ecol. Evol.">
        <title>Genome expansion and lineage-specific genetic innovations in the forest pathogenic fungi Armillaria.</title>
        <authorList>
            <person name="Sipos G."/>
            <person name="Prasanna A.N."/>
            <person name="Walter M.C."/>
            <person name="O'Connor E."/>
            <person name="Balint B."/>
            <person name="Krizsan K."/>
            <person name="Kiss B."/>
            <person name="Hess J."/>
            <person name="Varga T."/>
            <person name="Slot J."/>
            <person name="Riley R."/>
            <person name="Boka B."/>
            <person name="Rigling D."/>
            <person name="Barry K."/>
            <person name="Lee J."/>
            <person name="Mihaltcheva S."/>
            <person name="LaButti K."/>
            <person name="Lipzen A."/>
            <person name="Waldron R."/>
            <person name="Moloney N.M."/>
            <person name="Sperisen C."/>
            <person name="Kredics L."/>
            <person name="Vagvoelgyi C."/>
            <person name="Patrignani A."/>
            <person name="Fitzpatrick D."/>
            <person name="Nagy I."/>
            <person name="Doyle S."/>
            <person name="Anderson J.B."/>
            <person name="Grigoriev I.V."/>
            <person name="Gueldener U."/>
            <person name="Muensterkoetter M."/>
            <person name="Nagy L.G."/>
        </authorList>
    </citation>
    <scope>NUCLEOTIDE SEQUENCE [LARGE SCALE GENOMIC DNA]</scope>
    <source>
        <strain evidence="2">Ar21-2</strain>
    </source>
</reference>
<evidence type="ECO:0000313" key="1">
    <source>
        <dbReference type="EMBL" id="PBK98598.1"/>
    </source>
</evidence>
<dbReference type="EMBL" id="KZ293648">
    <property type="protein sequence ID" value="PBK98598.1"/>
    <property type="molecule type" value="Genomic_DNA"/>
</dbReference>
<accession>A0A2H3E617</accession>
<gene>
    <name evidence="1" type="ORF">ARMGADRAFT_582691</name>
</gene>
<dbReference type="AlphaFoldDB" id="A0A2H3E617"/>